<dbReference type="Pfam" id="PF01408">
    <property type="entry name" value="GFO_IDH_MocA"/>
    <property type="match status" value="1"/>
</dbReference>
<protein>
    <submittedName>
        <fullName evidence="5">Uncharacterized protein</fullName>
    </submittedName>
</protein>
<sequence length="336" mass="37352">MNSSSKIRFGILGCSRVAQKGMLPAICGSGMAELGMIGSRSAEKAKEISSRFNCTAFGTYEDVINNKKIDAVYVSLPNGLHEKWSIKATEAGKHVLCEKPATTSYASAKRMVASARKNKTRLLEGYMFRYHPQHAKAISLIKEGILGELIRFEGVFGYPMPERSSTMMQKELSGGSFYGSAGYPVSASRMVFNEEPISVFCRLIIDSESGVDIKTEIMLEYPNNKFALASSVFGSYFQSTYSVLGTKACVRVARAYAVPKDRKTKIFLDADDEVREIGIEPADHFQIMLEDFFKEILRGAEGSKKYEDELLLQARVMEAAKLSDKEKRIVKISEIQ</sequence>
<evidence type="ECO:0000259" key="4">
    <source>
        <dbReference type="Pfam" id="PF22725"/>
    </source>
</evidence>
<dbReference type="InterPro" id="IPR055170">
    <property type="entry name" value="GFO_IDH_MocA-like_dom"/>
</dbReference>
<proteinExistence type="inferred from homology"/>
<dbReference type="InterPro" id="IPR050984">
    <property type="entry name" value="Gfo/Idh/MocA_domain"/>
</dbReference>
<dbReference type="Gene3D" id="3.30.360.10">
    <property type="entry name" value="Dihydrodipicolinate Reductase, domain 2"/>
    <property type="match status" value="1"/>
</dbReference>
<keyword evidence="2" id="KW-0560">Oxidoreductase</keyword>
<dbReference type="PANTHER" id="PTHR22604:SF105">
    <property type="entry name" value="TRANS-1,2-DIHYDROBENZENE-1,2-DIOL DEHYDROGENASE"/>
    <property type="match status" value="1"/>
</dbReference>
<dbReference type="InterPro" id="IPR036291">
    <property type="entry name" value="NAD(P)-bd_dom_sf"/>
</dbReference>
<evidence type="ECO:0000256" key="1">
    <source>
        <dbReference type="ARBA" id="ARBA00010928"/>
    </source>
</evidence>
<dbReference type="GO" id="GO:0000166">
    <property type="term" value="F:nucleotide binding"/>
    <property type="evidence" value="ECO:0007669"/>
    <property type="project" value="InterPro"/>
</dbReference>
<evidence type="ECO:0000313" key="5">
    <source>
        <dbReference type="EMBL" id="OGG40912.1"/>
    </source>
</evidence>
<gene>
    <name evidence="5" type="ORF">A3A21_01420</name>
</gene>
<dbReference type="SUPFAM" id="SSF55347">
    <property type="entry name" value="Glyceraldehyde-3-phosphate dehydrogenase-like, C-terminal domain"/>
    <property type="match status" value="1"/>
</dbReference>
<dbReference type="SUPFAM" id="SSF51735">
    <property type="entry name" value="NAD(P)-binding Rossmann-fold domains"/>
    <property type="match status" value="1"/>
</dbReference>
<evidence type="ECO:0000313" key="6">
    <source>
        <dbReference type="Proteomes" id="UP000176996"/>
    </source>
</evidence>
<dbReference type="Pfam" id="PF22725">
    <property type="entry name" value="GFO_IDH_MocA_C3"/>
    <property type="match status" value="1"/>
</dbReference>
<comment type="similarity">
    <text evidence="1">Belongs to the Gfo/Idh/MocA family.</text>
</comment>
<organism evidence="5 6">
    <name type="scientific">Candidatus Jorgensenbacteria bacterium RIFCSPLOWO2_01_FULL_45_25b</name>
    <dbReference type="NCBI Taxonomy" id="1798471"/>
    <lineage>
        <taxon>Bacteria</taxon>
        <taxon>Candidatus Joergenseniibacteriota</taxon>
    </lineage>
</organism>
<dbReference type="InterPro" id="IPR000683">
    <property type="entry name" value="Gfo/Idh/MocA-like_OxRdtase_N"/>
</dbReference>
<accession>A0A1F6BVV9</accession>
<dbReference type="GO" id="GO:0016491">
    <property type="term" value="F:oxidoreductase activity"/>
    <property type="evidence" value="ECO:0007669"/>
    <property type="project" value="UniProtKB-KW"/>
</dbReference>
<feature type="domain" description="GFO/IDH/MocA-like oxidoreductase" evidence="4">
    <location>
        <begin position="135"/>
        <end position="250"/>
    </location>
</feature>
<dbReference type="STRING" id="1798471.A3A21_01420"/>
<evidence type="ECO:0000259" key="3">
    <source>
        <dbReference type="Pfam" id="PF01408"/>
    </source>
</evidence>
<name>A0A1F6BVV9_9BACT</name>
<dbReference type="EMBL" id="MFKK01000017">
    <property type="protein sequence ID" value="OGG40912.1"/>
    <property type="molecule type" value="Genomic_DNA"/>
</dbReference>
<feature type="domain" description="Gfo/Idh/MocA-like oxidoreductase N-terminal" evidence="3">
    <location>
        <begin position="7"/>
        <end position="125"/>
    </location>
</feature>
<reference evidence="5 6" key="1">
    <citation type="journal article" date="2016" name="Nat. Commun.">
        <title>Thousands of microbial genomes shed light on interconnected biogeochemical processes in an aquifer system.</title>
        <authorList>
            <person name="Anantharaman K."/>
            <person name="Brown C.T."/>
            <person name="Hug L.A."/>
            <person name="Sharon I."/>
            <person name="Castelle C.J."/>
            <person name="Probst A.J."/>
            <person name="Thomas B.C."/>
            <person name="Singh A."/>
            <person name="Wilkins M.J."/>
            <person name="Karaoz U."/>
            <person name="Brodie E.L."/>
            <person name="Williams K.H."/>
            <person name="Hubbard S.S."/>
            <person name="Banfield J.F."/>
        </authorList>
    </citation>
    <scope>NUCLEOTIDE SEQUENCE [LARGE SCALE GENOMIC DNA]</scope>
</reference>
<dbReference type="AlphaFoldDB" id="A0A1F6BVV9"/>
<dbReference type="PANTHER" id="PTHR22604">
    <property type="entry name" value="OXIDOREDUCTASES"/>
    <property type="match status" value="1"/>
</dbReference>
<evidence type="ECO:0000256" key="2">
    <source>
        <dbReference type="ARBA" id="ARBA00023002"/>
    </source>
</evidence>
<comment type="caution">
    <text evidence="5">The sequence shown here is derived from an EMBL/GenBank/DDBJ whole genome shotgun (WGS) entry which is preliminary data.</text>
</comment>
<dbReference type="Proteomes" id="UP000176996">
    <property type="component" value="Unassembled WGS sequence"/>
</dbReference>
<dbReference type="Gene3D" id="3.40.50.720">
    <property type="entry name" value="NAD(P)-binding Rossmann-like Domain"/>
    <property type="match status" value="1"/>
</dbReference>